<dbReference type="PANTHER" id="PTHR42718">
    <property type="entry name" value="MAJOR FACILITATOR SUPERFAMILY MULTIDRUG TRANSPORTER MFSC"/>
    <property type="match status" value="1"/>
</dbReference>
<protein>
    <submittedName>
        <fullName evidence="10">EmrB/QacA subfamily drug resistance transporter</fullName>
    </submittedName>
</protein>
<dbReference type="InterPro" id="IPR020846">
    <property type="entry name" value="MFS_dom"/>
</dbReference>
<keyword evidence="11" id="KW-1185">Reference proteome</keyword>
<sequence>MQREIRPWPALWALVVGFFMILVDSTIVSVANPAIMRGLDADLTSVLWVTSAYLLAYAVPLLITGRMGDRFGPKNVYLVGLVIFTLASLWCGLSGDIGMLIVARVVQGLGAALMTPQTMAVITRIFPPDQRGKAMGLWGAVAGIATLVGPILGGVLVDSLGWEWIFIVNVPVGVVAFVLAWRLVPQLETHEHSFDWLGVVLSAAGMFLVIFGIQEGETYDWGTITGPITVWGLIVTGLVVLVAFVVWQRFNRKEPLLPLSLFRDRNFSLANGGITLVGLAMVAMPLPLTFYFQIARGLEPTQSALMLAPMAVVAGVMAPVIGRLTDRVDPKWIAFAGFLITAAALAAMTLLISPDVDLWVLLIPAAFLGLGTSGIWAPLASTATRNLPPAQAGAGSGVYNMTRQVGSVFGAAAITALLNARLEVNLPGYDSDASQQASGSGQALPPQIAEGFTDAMSQALWLPVVAFAVAAILVLFFAKPKQTVAWGEHSGAAAWKDTAGAPTTGSLSAID</sequence>
<comment type="caution">
    <text evidence="10">The sequence shown here is derived from an EMBL/GenBank/DDBJ whole genome shotgun (WGS) entry which is preliminary data.</text>
</comment>
<dbReference type="NCBIfam" id="TIGR00711">
    <property type="entry name" value="efflux_EmrB"/>
    <property type="match status" value="1"/>
</dbReference>
<dbReference type="AlphaFoldDB" id="A0A9X2H005"/>
<name>A0A9X2H005_9MICO</name>
<dbReference type="PROSITE" id="PS50850">
    <property type="entry name" value="MFS"/>
    <property type="match status" value="1"/>
</dbReference>
<dbReference type="Proteomes" id="UP001139722">
    <property type="component" value="Unassembled WGS sequence"/>
</dbReference>
<organism evidence="10 11">
    <name type="scientific">Agromyces terreus</name>
    <dbReference type="NCBI Taxonomy" id="424795"/>
    <lineage>
        <taxon>Bacteria</taxon>
        <taxon>Bacillati</taxon>
        <taxon>Actinomycetota</taxon>
        <taxon>Actinomycetes</taxon>
        <taxon>Micrococcales</taxon>
        <taxon>Microbacteriaceae</taxon>
        <taxon>Agromyces</taxon>
    </lineage>
</organism>
<feature type="transmembrane region" description="Helical" evidence="8">
    <location>
        <begin position="405"/>
        <end position="422"/>
    </location>
</feature>
<keyword evidence="7 8" id="KW-0472">Membrane</keyword>
<dbReference type="CDD" id="cd17321">
    <property type="entry name" value="MFS_MMR_MDR_like"/>
    <property type="match status" value="1"/>
</dbReference>
<dbReference type="GO" id="GO:0005886">
    <property type="term" value="C:plasma membrane"/>
    <property type="evidence" value="ECO:0007669"/>
    <property type="project" value="UniProtKB-SubCell"/>
</dbReference>
<proteinExistence type="inferred from homology"/>
<dbReference type="InterPro" id="IPR004638">
    <property type="entry name" value="EmrB-like"/>
</dbReference>
<feature type="transmembrane region" description="Helical" evidence="8">
    <location>
        <begin position="358"/>
        <end position="379"/>
    </location>
</feature>
<feature type="transmembrane region" description="Helical" evidence="8">
    <location>
        <begin position="134"/>
        <end position="152"/>
    </location>
</feature>
<dbReference type="InterPro" id="IPR036259">
    <property type="entry name" value="MFS_trans_sf"/>
</dbReference>
<keyword evidence="6 8" id="KW-1133">Transmembrane helix</keyword>
<evidence type="ECO:0000256" key="3">
    <source>
        <dbReference type="ARBA" id="ARBA00022448"/>
    </source>
</evidence>
<dbReference type="Pfam" id="PF07690">
    <property type="entry name" value="MFS_1"/>
    <property type="match status" value="1"/>
</dbReference>
<feature type="transmembrane region" description="Helical" evidence="8">
    <location>
        <begin position="460"/>
        <end position="478"/>
    </location>
</feature>
<accession>A0A9X2H005</accession>
<feature type="transmembrane region" description="Helical" evidence="8">
    <location>
        <begin position="332"/>
        <end position="352"/>
    </location>
</feature>
<keyword evidence="4" id="KW-1003">Cell membrane</keyword>
<evidence type="ECO:0000256" key="4">
    <source>
        <dbReference type="ARBA" id="ARBA00022475"/>
    </source>
</evidence>
<feature type="transmembrane region" description="Helical" evidence="8">
    <location>
        <begin position="268"/>
        <end position="292"/>
    </location>
</feature>
<dbReference type="InterPro" id="IPR011701">
    <property type="entry name" value="MFS"/>
</dbReference>
<dbReference type="FunFam" id="1.20.1720.10:FF:000021">
    <property type="entry name" value="Drug resistance transporter, EmrB/QacA subfamily"/>
    <property type="match status" value="1"/>
</dbReference>
<evidence type="ECO:0000256" key="1">
    <source>
        <dbReference type="ARBA" id="ARBA00004651"/>
    </source>
</evidence>
<evidence type="ECO:0000256" key="7">
    <source>
        <dbReference type="ARBA" id="ARBA00023136"/>
    </source>
</evidence>
<dbReference type="OrthoDB" id="7375466at2"/>
<dbReference type="Gene3D" id="1.20.1720.10">
    <property type="entry name" value="Multidrug resistance protein D"/>
    <property type="match status" value="1"/>
</dbReference>
<evidence type="ECO:0000256" key="6">
    <source>
        <dbReference type="ARBA" id="ARBA00022989"/>
    </source>
</evidence>
<feature type="transmembrane region" description="Helical" evidence="8">
    <location>
        <begin position="43"/>
        <end position="63"/>
    </location>
</feature>
<evidence type="ECO:0000256" key="5">
    <source>
        <dbReference type="ARBA" id="ARBA00022692"/>
    </source>
</evidence>
<evidence type="ECO:0000259" key="9">
    <source>
        <dbReference type="PROSITE" id="PS50850"/>
    </source>
</evidence>
<feature type="transmembrane region" description="Helical" evidence="8">
    <location>
        <begin position="164"/>
        <end position="184"/>
    </location>
</feature>
<feature type="domain" description="Major facilitator superfamily (MFS) profile" evidence="9">
    <location>
        <begin position="10"/>
        <end position="482"/>
    </location>
</feature>
<evidence type="ECO:0000256" key="2">
    <source>
        <dbReference type="ARBA" id="ARBA00008537"/>
    </source>
</evidence>
<dbReference type="EMBL" id="JAMZDY010000001">
    <property type="protein sequence ID" value="MCP2370651.1"/>
    <property type="molecule type" value="Genomic_DNA"/>
</dbReference>
<keyword evidence="3" id="KW-0813">Transport</keyword>
<evidence type="ECO:0000313" key="11">
    <source>
        <dbReference type="Proteomes" id="UP001139722"/>
    </source>
</evidence>
<comment type="subcellular location">
    <subcellularLocation>
        <location evidence="1">Cell membrane</location>
        <topology evidence="1">Multi-pass membrane protein</topology>
    </subcellularLocation>
</comment>
<feature type="transmembrane region" description="Helical" evidence="8">
    <location>
        <begin position="196"/>
        <end position="213"/>
    </location>
</feature>
<comment type="similarity">
    <text evidence="2">Belongs to the major facilitator superfamily. EmrB family.</text>
</comment>
<dbReference type="SUPFAM" id="SSF103473">
    <property type="entry name" value="MFS general substrate transporter"/>
    <property type="match status" value="1"/>
</dbReference>
<feature type="transmembrane region" description="Helical" evidence="8">
    <location>
        <begin position="75"/>
        <end position="95"/>
    </location>
</feature>
<dbReference type="GO" id="GO:0022857">
    <property type="term" value="F:transmembrane transporter activity"/>
    <property type="evidence" value="ECO:0007669"/>
    <property type="project" value="InterPro"/>
</dbReference>
<keyword evidence="5 8" id="KW-0812">Transmembrane</keyword>
<gene>
    <name evidence="10" type="ORF">BJ978_001327</name>
</gene>
<evidence type="ECO:0000256" key="8">
    <source>
        <dbReference type="SAM" id="Phobius"/>
    </source>
</evidence>
<dbReference type="Gene3D" id="1.20.1250.20">
    <property type="entry name" value="MFS general substrate transporter like domains"/>
    <property type="match status" value="1"/>
</dbReference>
<dbReference type="PANTHER" id="PTHR42718:SF42">
    <property type="entry name" value="EXPORT PROTEIN"/>
    <property type="match status" value="1"/>
</dbReference>
<dbReference type="PRINTS" id="PR01036">
    <property type="entry name" value="TCRTETB"/>
</dbReference>
<feature type="transmembrane region" description="Helical" evidence="8">
    <location>
        <begin position="12"/>
        <end position="31"/>
    </location>
</feature>
<feature type="transmembrane region" description="Helical" evidence="8">
    <location>
        <begin position="101"/>
        <end position="122"/>
    </location>
</feature>
<feature type="transmembrane region" description="Helical" evidence="8">
    <location>
        <begin position="304"/>
        <end position="325"/>
    </location>
</feature>
<evidence type="ECO:0000313" key="10">
    <source>
        <dbReference type="EMBL" id="MCP2370651.1"/>
    </source>
</evidence>
<feature type="transmembrane region" description="Helical" evidence="8">
    <location>
        <begin position="228"/>
        <end position="247"/>
    </location>
</feature>
<reference evidence="10" key="1">
    <citation type="submission" date="2022-06" db="EMBL/GenBank/DDBJ databases">
        <title>Sequencing the genomes of 1000 actinobacteria strains.</title>
        <authorList>
            <person name="Klenk H.-P."/>
        </authorList>
    </citation>
    <scope>NUCLEOTIDE SEQUENCE</scope>
    <source>
        <strain evidence="10">DSM 22016</strain>
    </source>
</reference>
<dbReference type="RefSeq" id="WP_156998221.1">
    <property type="nucleotide sequence ID" value="NZ_BAAANU010000007.1"/>
</dbReference>